<evidence type="ECO:0000313" key="2">
    <source>
        <dbReference type="WBParaSite" id="PS1159_v2.g22146.t1"/>
    </source>
</evidence>
<dbReference type="Proteomes" id="UP000887580">
    <property type="component" value="Unplaced"/>
</dbReference>
<sequence>MNENDSIVPLENVLEILPNVKDLDYGMPDNSSSDVIASKTVKELLRMPHFSIINYFKLSEIPEDFDIESFYGYIKVKHLKYLT</sequence>
<evidence type="ECO:0000313" key="1">
    <source>
        <dbReference type="Proteomes" id="UP000887580"/>
    </source>
</evidence>
<reference evidence="2" key="1">
    <citation type="submission" date="2022-11" db="UniProtKB">
        <authorList>
            <consortium name="WormBaseParasite"/>
        </authorList>
    </citation>
    <scope>IDENTIFICATION</scope>
</reference>
<organism evidence="1 2">
    <name type="scientific">Panagrolaimus sp. PS1159</name>
    <dbReference type="NCBI Taxonomy" id="55785"/>
    <lineage>
        <taxon>Eukaryota</taxon>
        <taxon>Metazoa</taxon>
        <taxon>Ecdysozoa</taxon>
        <taxon>Nematoda</taxon>
        <taxon>Chromadorea</taxon>
        <taxon>Rhabditida</taxon>
        <taxon>Tylenchina</taxon>
        <taxon>Panagrolaimomorpha</taxon>
        <taxon>Panagrolaimoidea</taxon>
        <taxon>Panagrolaimidae</taxon>
        <taxon>Panagrolaimus</taxon>
    </lineage>
</organism>
<accession>A0AC35FYR5</accession>
<protein>
    <submittedName>
        <fullName evidence="2">Uncharacterized protein</fullName>
    </submittedName>
</protein>
<name>A0AC35FYR5_9BILA</name>
<proteinExistence type="predicted"/>
<dbReference type="WBParaSite" id="PS1159_v2.g22146.t1">
    <property type="protein sequence ID" value="PS1159_v2.g22146.t1"/>
    <property type="gene ID" value="PS1159_v2.g22146"/>
</dbReference>